<reference evidence="2" key="1">
    <citation type="submission" date="2018-09" db="EMBL/GenBank/DDBJ databases">
        <authorList>
            <person name="Livingstone P.G."/>
            <person name="Whitworth D.E."/>
        </authorList>
    </citation>
    <scope>NUCLEOTIDE SEQUENCE [LARGE SCALE GENOMIC DNA]</scope>
    <source>
        <strain evidence="2">AB047A</strain>
    </source>
</reference>
<dbReference type="EMBL" id="RAWM01000180">
    <property type="protein sequence ID" value="RKH58908.1"/>
    <property type="molecule type" value="Genomic_DNA"/>
</dbReference>
<comment type="caution">
    <text evidence="1">The sequence shown here is derived from an EMBL/GenBank/DDBJ whole genome shotgun (WGS) entry which is preliminary data.</text>
</comment>
<name>A0A3A8PSE9_9BACT</name>
<evidence type="ECO:0000313" key="2">
    <source>
        <dbReference type="Proteomes" id="UP000282656"/>
    </source>
</evidence>
<protein>
    <submittedName>
        <fullName evidence="1">Uncharacterized protein</fullName>
    </submittedName>
</protein>
<dbReference type="Proteomes" id="UP000282656">
    <property type="component" value="Unassembled WGS sequence"/>
</dbReference>
<gene>
    <name evidence="1" type="ORF">D7X96_36165</name>
</gene>
<sequence length="75" mass="6909">MAADCGAALPGSGMAADCGAALPGSGMAAGCGAAGDAAASGASLPAPSALMGNVVWHRAHFSLAPPGGIRLSSML</sequence>
<organism evidence="1 2">
    <name type="scientific">Corallococcus interemptor</name>
    <dbReference type="NCBI Taxonomy" id="2316720"/>
    <lineage>
        <taxon>Bacteria</taxon>
        <taxon>Pseudomonadati</taxon>
        <taxon>Myxococcota</taxon>
        <taxon>Myxococcia</taxon>
        <taxon>Myxococcales</taxon>
        <taxon>Cystobacterineae</taxon>
        <taxon>Myxococcaceae</taxon>
        <taxon>Corallococcus</taxon>
    </lineage>
</organism>
<accession>A0A3A8PSE9</accession>
<proteinExistence type="predicted"/>
<keyword evidence="2" id="KW-1185">Reference proteome</keyword>
<dbReference type="AlphaFoldDB" id="A0A3A8PSE9"/>
<evidence type="ECO:0000313" key="1">
    <source>
        <dbReference type="EMBL" id="RKH58908.1"/>
    </source>
</evidence>